<dbReference type="InterPro" id="IPR015943">
    <property type="entry name" value="WD40/YVTN_repeat-like_dom_sf"/>
</dbReference>
<keyword evidence="1" id="KW-1133">Transmembrane helix</keyword>
<evidence type="ECO:0000313" key="3">
    <source>
        <dbReference type="Proteomes" id="UP000232688"/>
    </source>
</evidence>
<dbReference type="SUPFAM" id="SSF69322">
    <property type="entry name" value="Tricorn protease domain 2"/>
    <property type="match status" value="1"/>
</dbReference>
<feature type="transmembrane region" description="Helical" evidence="1">
    <location>
        <begin position="675"/>
        <end position="696"/>
    </location>
</feature>
<reference evidence="2 3" key="2">
    <citation type="submission" date="2017-10" db="EMBL/GenBank/DDBJ databases">
        <title>Genome analyses suggest a sexual origin of heterokaryosis in a supposedly ancient asexual fungus.</title>
        <authorList>
            <person name="Corradi N."/>
            <person name="Sedzielewska K."/>
            <person name="Noel J."/>
            <person name="Charron P."/>
            <person name="Farinelli L."/>
            <person name="Marton T."/>
            <person name="Kruger M."/>
            <person name="Pelin A."/>
            <person name="Brachmann A."/>
            <person name="Corradi N."/>
        </authorList>
    </citation>
    <scope>NUCLEOTIDE SEQUENCE [LARGE SCALE GENOMIC DNA]</scope>
    <source>
        <strain evidence="2 3">A1</strain>
    </source>
</reference>
<dbReference type="AlphaFoldDB" id="A0A2N0RI13"/>
<sequence>MSHDVIIPVETTDNPHNGRPITKIELSPKSQYLVTYSEEDHTIVGWNVKDIDEGKLKLDISVKISDTIKNLNQMRISDDKKLVYIYNDNKSIEIIDLNNDQKFELYFCKHLTSYYCVFNLKDEFILYSDINHSAGDNKIIWICSTQTKNNKWTCKKIYMISDDVELLSISKYDKLYLISNDCIYELNILTGKSMKIFVNKNELEAENVKILCNEIFICLKIDDKIIIYSVELGNPIVSLDINNDTQLYNFMKHPGLNPLLLSLFSLFDDVSSSEIWNSIMEDFWKEFLKQLKENNKLPNEYNGKKLPILPILFDYTTKYAFGILDGFIWKIKFKFDKRFSLKHSNELNGENDESWNVKCDYTYEYLSILLYTDTIYAFIKKAKSYKDEHELIQDLIKWKIKIENEKIKLEVLNKDESGEWNSIITRIENFNIIKRKGIILRGIKLYNNGDIVILTTIGLLIYHLNENNKSIFLKYFYFTDLYLKNSPTKQDIAKYQEDEEKYKQTIKKCMNILRYHYKKVFLNSTLPISNYNSFKSNDEWVSFVIDNKESLLKNGVELLKFAIKEHNLELVEDIYKKCISYFKQDLRNNKIFLSIVTSTSQILNEYYPEYISKYSSETTMIIDSPLYNIEYQSNDLHLYSFSQNPQLFNLSQSILWTKYQHSLFIITEKRKKKSIVITILFAIQLLILLLMLPIFIPTFFILSKYYFINDIYRNDIFSGVYFDKVLKFLKISSKHISIPTITFMVPYIKFVNYPQDYKWVWELIRPQPSPFTETINREIYKTWTGEALINFKWNTYGKYYYAIIWIGFIALLGCFTIVAIPQQHIDITIQKQLLITSIILGFIHLSFEIRQIIYNPIKWIRDIWNLFVFNNEITDPNQFMMEQPNENTNMFTDYGTSLFAMYLFLTGDSSVLSNWSYKNNPPLVILMVSFSFLIVVYLMNLFIGLLNMAIEKDKDRVSYLIQKAEILAEIELFYLLPYQRRWQTWFPEVIYYYANVDKTREKVKQMISNGKWNTDGFPELKQELLNKLNIQNNPVN</sequence>
<feature type="transmembrane region" description="Helical" evidence="1">
    <location>
        <begin position="923"/>
        <end position="946"/>
    </location>
</feature>
<dbReference type="VEuPathDB" id="FungiDB:RhiirA1_443654"/>
<dbReference type="EMBL" id="LLXH01000793">
    <property type="protein sequence ID" value="PKC62933.1"/>
    <property type="molecule type" value="Genomic_DNA"/>
</dbReference>
<keyword evidence="1" id="KW-0472">Membrane</keyword>
<dbReference type="Proteomes" id="UP000232688">
    <property type="component" value="Unassembled WGS sequence"/>
</dbReference>
<evidence type="ECO:0000256" key="1">
    <source>
        <dbReference type="SAM" id="Phobius"/>
    </source>
</evidence>
<dbReference type="VEuPathDB" id="FungiDB:FUN_018643"/>
<proteinExistence type="predicted"/>
<keyword evidence="1" id="KW-0812">Transmembrane</keyword>
<reference evidence="2 3" key="1">
    <citation type="submission" date="2017-10" db="EMBL/GenBank/DDBJ databases">
        <title>Extensive intraspecific genome diversity in a model arbuscular mycorrhizal fungus.</title>
        <authorList>
            <person name="Chen E.C.H."/>
            <person name="Morin E."/>
            <person name="Baudet D."/>
            <person name="Noel J."/>
            <person name="Ndikumana S."/>
            <person name="Charron P."/>
            <person name="St-Onge C."/>
            <person name="Giorgi J."/>
            <person name="Grigoriev I.V."/>
            <person name="Roux C."/>
            <person name="Martin F.M."/>
            <person name="Corradi N."/>
        </authorList>
    </citation>
    <scope>NUCLEOTIDE SEQUENCE [LARGE SCALE GENOMIC DNA]</scope>
    <source>
        <strain evidence="2 3">A1</strain>
    </source>
</reference>
<gene>
    <name evidence="2" type="ORF">RhiirA1_443654</name>
</gene>
<accession>A0A2N0RI13</accession>
<evidence type="ECO:0000313" key="2">
    <source>
        <dbReference type="EMBL" id="PKC62933.1"/>
    </source>
</evidence>
<organism evidence="2 3">
    <name type="scientific">Rhizophagus irregularis</name>
    <dbReference type="NCBI Taxonomy" id="588596"/>
    <lineage>
        <taxon>Eukaryota</taxon>
        <taxon>Fungi</taxon>
        <taxon>Fungi incertae sedis</taxon>
        <taxon>Mucoromycota</taxon>
        <taxon>Glomeromycotina</taxon>
        <taxon>Glomeromycetes</taxon>
        <taxon>Glomerales</taxon>
        <taxon>Glomeraceae</taxon>
        <taxon>Rhizophagus</taxon>
    </lineage>
</organism>
<feature type="transmembrane region" description="Helical" evidence="1">
    <location>
        <begin position="799"/>
        <end position="821"/>
    </location>
</feature>
<dbReference type="Gene3D" id="2.130.10.10">
    <property type="entry name" value="YVTN repeat-like/Quinoprotein amine dehydrogenase"/>
    <property type="match status" value="1"/>
</dbReference>
<comment type="caution">
    <text evidence="2">The sequence shown here is derived from an EMBL/GenBank/DDBJ whole genome shotgun (WGS) entry which is preliminary data.</text>
</comment>
<name>A0A2N0RI13_9GLOM</name>
<dbReference type="VEuPathDB" id="FungiDB:RhiirFUN_015077"/>
<protein>
    <recommendedName>
        <fullName evidence="4">Ion transport domain-containing protein</fullName>
    </recommendedName>
</protein>
<evidence type="ECO:0008006" key="4">
    <source>
        <dbReference type="Google" id="ProtNLM"/>
    </source>
</evidence>